<dbReference type="NCBIfam" id="TIGR03898">
    <property type="entry name" value="lanti_MRSA_kill"/>
    <property type="match status" value="1"/>
</dbReference>
<dbReference type="GO" id="GO:0042742">
    <property type="term" value="P:defense response to bacterium"/>
    <property type="evidence" value="ECO:0007669"/>
    <property type="project" value="InterPro"/>
</dbReference>
<reference evidence="1" key="1">
    <citation type="submission" date="2020-02" db="EMBL/GenBank/DDBJ databases">
        <authorList>
            <person name="Meier V. D."/>
        </authorList>
    </citation>
    <scope>NUCLEOTIDE SEQUENCE</scope>
    <source>
        <strain evidence="1">AVDCRST_MAG41</strain>
    </source>
</reference>
<name>A0A6J4JLB4_9ACTN</name>
<evidence type="ECO:0008006" key="2">
    <source>
        <dbReference type="Google" id="ProtNLM"/>
    </source>
</evidence>
<accession>A0A6J4JLB4</accession>
<organism evidence="1">
    <name type="scientific">uncultured Mycobacteriales bacterium</name>
    <dbReference type="NCBI Taxonomy" id="581187"/>
    <lineage>
        <taxon>Bacteria</taxon>
        <taxon>Bacillati</taxon>
        <taxon>Actinomycetota</taxon>
        <taxon>Actinomycetes</taxon>
        <taxon>Mycobacteriales</taxon>
        <taxon>environmental samples</taxon>
    </lineage>
</organism>
<dbReference type="EMBL" id="CADCTP010000329">
    <property type="protein sequence ID" value="CAA9281518.1"/>
    <property type="molecule type" value="Genomic_DNA"/>
</dbReference>
<dbReference type="InterPro" id="IPR027635">
    <property type="entry name" value="Lantibiotic2_lead_pep_dom"/>
</dbReference>
<sequence>MTTSTVARAWRDPDYFGSLSAEEQALIPANPAGQIAPMLEDEVNGAFPTGPCTVPCPTALPCAPFYYSALFLTIPLCPYC</sequence>
<protein>
    <recommendedName>
        <fullName evidence="2">Mersacidin/lichenicidin family type 2 lantibiotic</fullName>
    </recommendedName>
</protein>
<dbReference type="AlphaFoldDB" id="A0A6J4JLB4"/>
<evidence type="ECO:0000313" key="1">
    <source>
        <dbReference type="EMBL" id="CAA9281518.1"/>
    </source>
</evidence>
<gene>
    <name evidence="1" type="ORF">AVDCRST_MAG41-3659</name>
</gene>
<proteinExistence type="predicted"/>